<sequence length="148" mass="15974">MESSSKRKAKEPADSTSTTKRQRIQDLIQNTNKELEAQIASEEAQVAKKEAKIANMKKNKKQITDLLSTFLGDDVEDRMGPNNIDPGQHVVDDPARSHGTAAAGTPPASSIPVAPVVATAQGTKKRRPLGRAWRLSSPESSLSLSDDE</sequence>
<feature type="region of interest" description="Disordered" evidence="1">
    <location>
        <begin position="77"/>
        <end position="148"/>
    </location>
</feature>
<reference evidence="2 3" key="1">
    <citation type="journal article" date="2019" name="Sci. Rep.">
        <title>A multi-omics analysis of the grapevine pathogen Lasiodiplodia theobromae reveals that temperature affects the expression of virulence- and pathogenicity-related genes.</title>
        <authorList>
            <person name="Felix C."/>
            <person name="Meneses R."/>
            <person name="Goncalves M.F.M."/>
            <person name="Tilleman L."/>
            <person name="Duarte A.S."/>
            <person name="Jorrin-Novo J.V."/>
            <person name="Van de Peer Y."/>
            <person name="Deforce D."/>
            <person name="Van Nieuwerburgh F."/>
            <person name="Esteves A.C."/>
            <person name="Alves A."/>
        </authorList>
    </citation>
    <scope>NUCLEOTIDE SEQUENCE [LARGE SCALE GENOMIC DNA]</scope>
    <source>
        <strain evidence="2 3">LA-SOL3</strain>
    </source>
</reference>
<name>A0A5N5DHD9_9PEZI</name>
<protein>
    <submittedName>
        <fullName evidence="2">Uncharacterized protein</fullName>
    </submittedName>
</protein>
<proteinExistence type="predicted"/>
<dbReference type="Proteomes" id="UP000325902">
    <property type="component" value="Unassembled WGS sequence"/>
</dbReference>
<evidence type="ECO:0000313" key="3">
    <source>
        <dbReference type="Proteomes" id="UP000325902"/>
    </source>
</evidence>
<dbReference type="EMBL" id="VCHE01000018">
    <property type="protein sequence ID" value="KAB2577278.1"/>
    <property type="molecule type" value="Genomic_DNA"/>
</dbReference>
<feature type="region of interest" description="Disordered" evidence="1">
    <location>
        <begin position="1"/>
        <end position="29"/>
    </location>
</feature>
<keyword evidence="3" id="KW-1185">Reference proteome</keyword>
<feature type="compositionally biased region" description="Low complexity" evidence="1">
    <location>
        <begin position="135"/>
        <end position="148"/>
    </location>
</feature>
<feature type="compositionally biased region" description="Low complexity" evidence="1">
    <location>
        <begin position="105"/>
        <end position="120"/>
    </location>
</feature>
<comment type="caution">
    <text evidence="2">The sequence shown here is derived from an EMBL/GenBank/DDBJ whole genome shotgun (WGS) entry which is preliminary data.</text>
</comment>
<organism evidence="2 3">
    <name type="scientific">Lasiodiplodia theobromae</name>
    <dbReference type="NCBI Taxonomy" id="45133"/>
    <lineage>
        <taxon>Eukaryota</taxon>
        <taxon>Fungi</taxon>
        <taxon>Dikarya</taxon>
        <taxon>Ascomycota</taxon>
        <taxon>Pezizomycotina</taxon>
        <taxon>Dothideomycetes</taxon>
        <taxon>Dothideomycetes incertae sedis</taxon>
        <taxon>Botryosphaeriales</taxon>
        <taxon>Botryosphaeriaceae</taxon>
        <taxon>Lasiodiplodia</taxon>
    </lineage>
</organism>
<dbReference type="AlphaFoldDB" id="A0A5N5DHD9"/>
<evidence type="ECO:0000313" key="2">
    <source>
        <dbReference type="EMBL" id="KAB2577278.1"/>
    </source>
</evidence>
<accession>A0A5N5DHD9</accession>
<evidence type="ECO:0000256" key="1">
    <source>
        <dbReference type="SAM" id="MobiDB-lite"/>
    </source>
</evidence>
<gene>
    <name evidence="2" type="ORF">DBV05_g4086</name>
</gene>